<dbReference type="PROSITE" id="PS51387">
    <property type="entry name" value="FAD_PCMH"/>
    <property type="match status" value="1"/>
</dbReference>
<dbReference type="SUPFAM" id="SSF56176">
    <property type="entry name" value="FAD-binding/transporter-associated domain-like"/>
    <property type="match status" value="1"/>
</dbReference>
<dbReference type="PANTHER" id="PTHR43762:SF1">
    <property type="entry name" value="D-ARABINONO-1,4-LACTONE OXIDASE"/>
    <property type="match status" value="1"/>
</dbReference>
<accession>A0A0C3CA81</accession>
<dbReference type="InterPro" id="IPR006094">
    <property type="entry name" value="Oxid_FAD_bind_N"/>
</dbReference>
<name>A0A0C3CA81_HEBCY</name>
<dbReference type="Gene3D" id="3.30.43.10">
    <property type="entry name" value="Uridine Diphospho-n-acetylenolpyruvylglucosamine Reductase, domain 2"/>
    <property type="match status" value="1"/>
</dbReference>
<dbReference type="GO" id="GO:0016899">
    <property type="term" value="F:oxidoreductase activity, acting on the CH-OH group of donors, oxygen as acceptor"/>
    <property type="evidence" value="ECO:0007669"/>
    <property type="project" value="InterPro"/>
</dbReference>
<keyword evidence="3" id="KW-1185">Reference proteome</keyword>
<dbReference type="InterPro" id="IPR016169">
    <property type="entry name" value="FAD-bd_PCMH_sub2"/>
</dbReference>
<dbReference type="Proteomes" id="UP000053424">
    <property type="component" value="Unassembled WGS sequence"/>
</dbReference>
<dbReference type="InterPro" id="IPR036318">
    <property type="entry name" value="FAD-bd_PCMH-like_sf"/>
</dbReference>
<sequence length="577" mass="64049">MPSELHDYVHGVLETGNHGPYRVIKFEISDLNDIIESHSKKIAQRIHGSVHKALHEIELRKQVTVHNDLGNISFKCTVEKPKNLKELVDVLVKAKREKQNVRAVGAFHAWSPVCVTAGYLVKTDKLVGTERTPTATLKDPSNASAYYDVLSGTSWKEAAVSLEKEGRALMNIGGYSGLRVVGATATGTHGSGLTIPPLAGMIRGVTLVSAKFGSDGKPIIYRIEPTGGITDPNRHSGPVVLIQDDKTFNAVIVGLCAFGLVYSVTIETLPFYWVEETRQLVDWSTAKGLLEQGPTGSILKCHNAEVWLNPYTKKALITRREVTTIRPKDGGDGSVSVFVSLIKLLPALKTVLQHLEKTFQNIGDEIIRELGQILAGILKEFPLLIPFGVNIALESQDHTKPKTGKYYDIYDIGFANQLPAISIEVSYPLSTYIAAVDSAFDWFNTLFEKDFSKGLAGFLSIRFTSGIAANVSMSFSPDPATSPGRSYLEIFSLFALYNSIKDFDEVVRPVQEKSINEFQGRLHWGQYLTPSFTALQYKEHDPEFFQSLSEFKKIAEQFDPDRIMWNDFMKDTIWSVV</sequence>
<dbReference type="Gene3D" id="3.30.465.10">
    <property type="match status" value="1"/>
</dbReference>
<dbReference type="GO" id="GO:0071949">
    <property type="term" value="F:FAD binding"/>
    <property type="evidence" value="ECO:0007669"/>
    <property type="project" value="InterPro"/>
</dbReference>
<dbReference type="OrthoDB" id="610608at2759"/>
<proteinExistence type="predicted"/>
<dbReference type="InterPro" id="IPR016166">
    <property type="entry name" value="FAD-bd_PCMH"/>
</dbReference>
<dbReference type="HOGENOM" id="CLU_003896_2_0_1"/>
<evidence type="ECO:0000313" key="2">
    <source>
        <dbReference type="EMBL" id="KIM41109.1"/>
    </source>
</evidence>
<reference evidence="3" key="2">
    <citation type="submission" date="2015-01" db="EMBL/GenBank/DDBJ databases">
        <title>Evolutionary Origins and Diversification of the Mycorrhizal Mutualists.</title>
        <authorList>
            <consortium name="DOE Joint Genome Institute"/>
            <consortium name="Mycorrhizal Genomics Consortium"/>
            <person name="Kohler A."/>
            <person name="Kuo A."/>
            <person name="Nagy L.G."/>
            <person name="Floudas D."/>
            <person name="Copeland A."/>
            <person name="Barry K.W."/>
            <person name="Cichocki N."/>
            <person name="Veneault-Fourrey C."/>
            <person name="LaButti K."/>
            <person name="Lindquist E.A."/>
            <person name="Lipzen A."/>
            <person name="Lundell T."/>
            <person name="Morin E."/>
            <person name="Murat C."/>
            <person name="Riley R."/>
            <person name="Ohm R."/>
            <person name="Sun H."/>
            <person name="Tunlid A."/>
            <person name="Henrissat B."/>
            <person name="Grigoriev I.V."/>
            <person name="Hibbett D.S."/>
            <person name="Martin F."/>
        </authorList>
    </citation>
    <scope>NUCLEOTIDE SEQUENCE [LARGE SCALE GENOMIC DNA]</scope>
    <source>
        <strain evidence="3">h7</strain>
    </source>
</reference>
<dbReference type="Pfam" id="PF01565">
    <property type="entry name" value="FAD_binding_4"/>
    <property type="match status" value="1"/>
</dbReference>
<feature type="domain" description="FAD-binding PCMH-type" evidence="1">
    <location>
        <begin position="71"/>
        <end position="271"/>
    </location>
</feature>
<dbReference type="AlphaFoldDB" id="A0A0C3CA81"/>
<reference evidence="2 3" key="1">
    <citation type="submission" date="2014-04" db="EMBL/GenBank/DDBJ databases">
        <authorList>
            <consortium name="DOE Joint Genome Institute"/>
            <person name="Kuo A."/>
            <person name="Gay G."/>
            <person name="Dore J."/>
            <person name="Kohler A."/>
            <person name="Nagy L.G."/>
            <person name="Floudas D."/>
            <person name="Copeland A."/>
            <person name="Barry K.W."/>
            <person name="Cichocki N."/>
            <person name="Veneault-Fourrey C."/>
            <person name="LaButti K."/>
            <person name="Lindquist E.A."/>
            <person name="Lipzen A."/>
            <person name="Lundell T."/>
            <person name="Morin E."/>
            <person name="Murat C."/>
            <person name="Sun H."/>
            <person name="Tunlid A."/>
            <person name="Henrissat B."/>
            <person name="Grigoriev I.V."/>
            <person name="Hibbett D.S."/>
            <person name="Martin F."/>
            <person name="Nordberg H.P."/>
            <person name="Cantor M.N."/>
            <person name="Hua S.X."/>
        </authorList>
    </citation>
    <scope>NUCLEOTIDE SEQUENCE [LARGE SCALE GENOMIC DNA]</scope>
    <source>
        <strain evidence="3">h7</strain>
    </source>
</reference>
<dbReference type="STRING" id="686832.A0A0C3CA81"/>
<dbReference type="PANTHER" id="PTHR43762">
    <property type="entry name" value="L-GULONOLACTONE OXIDASE"/>
    <property type="match status" value="1"/>
</dbReference>
<dbReference type="EMBL" id="KN831781">
    <property type="protein sequence ID" value="KIM41109.1"/>
    <property type="molecule type" value="Genomic_DNA"/>
</dbReference>
<gene>
    <name evidence="2" type="ORF">M413DRAFT_445832</name>
</gene>
<evidence type="ECO:0000259" key="1">
    <source>
        <dbReference type="PROSITE" id="PS51387"/>
    </source>
</evidence>
<protein>
    <recommendedName>
        <fullName evidence="1">FAD-binding PCMH-type domain-containing protein</fullName>
    </recommendedName>
</protein>
<dbReference type="InterPro" id="IPR016167">
    <property type="entry name" value="FAD-bd_PCMH_sub1"/>
</dbReference>
<organism evidence="2 3">
    <name type="scientific">Hebeloma cylindrosporum</name>
    <dbReference type="NCBI Taxonomy" id="76867"/>
    <lineage>
        <taxon>Eukaryota</taxon>
        <taxon>Fungi</taxon>
        <taxon>Dikarya</taxon>
        <taxon>Basidiomycota</taxon>
        <taxon>Agaricomycotina</taxon>
        <taxon>Agaricomycetes</taxon>
        <taxon>Agaricomycetidae</taxon>
        <taxon>Agaricales</taxon>
        <taxon>Agaricineae</taxon>
        <taxon>Hymenogastraceae</taxon>
        <taxon>Hebeloma</taxon>
    </lineage>
</organism>
<evidence type="ECO:0000313" key="3">
    <source>
        <dbReference type="Proteomes" id="UP000053424"/>
    </source>
</evidence>
<dbReference type="InterPro" id="IPR010031">
    <property type="entry name" value="FAD_lactone_oxidase-like"/>
</dbReference>